<sequence>MTDNRTDTGRILLAPTGWSSQQWIEELAGAAPDRAVTLEPEGEADPSIHYAVVWKQRKGLLSKLPNLKVIFSLGAGVDHVFSDTSMPDVPIVRVVSPDLTTRMSEYVIWQVLDHHRHGPRYRAQQANRTWLEDKTQAAAADLTVGIMGLGELGRDAAAKLQVMGFKVSGWSRTAKQVEGVACHAGAQGLDAFLASADIFVVLLPLTHDTREILNRDLFARMTRRGPLGAPVLINAGRGGLQNEADILSALDDGLLSAVSLDVFQQEPLPPESRFWTHPKVTLTPHAAAASMASSLIGPIVRQMDAYERGEPLVNLVDRAAGY</sequence>
<dbReference type="PANTHER" id="PTHR43333:SF1">
    <property type="entry name" value="D-ISOMER SPECIFIC 2-HYDROXYACID DEHYDROGENASE NAD-BINDING DOMAIN-CONTAINING PROTEIN"/>
    <property type="match status" value="1"/>
</dbReference>
<protein>
    <submittedName>
        <fullName evidence="4">Glyoxylate/hydroxypyruvate reductase A</fullName>
    </submittedName>
</protein>
<dbReference type="Gene3D" id="3.40.50.720">
    <property type="entry name" value="NAD(P)-binding Rossmann-like Domain"/>
    <property type="match status" value="2"/>
</dbReference>
<evidence type="ECO:0000256" key="2">
    <source>
        <dbReference type="ARBA" id="ARBA00023027"/>
    </source>
</evidence>
<reference evidence="4" key="1">
    <citation type="submission" date="2022-10" db="EMBL/GenBank/DDBJ databases">
        <title>Hoeflea sp. J2-29, isolated from marine algae.</title>
        <authorList>
            <person name="Kristyanto S."/>
            <person name="Kim J.M."/>
            <person name="Jeon C.O."/>
        </authorList>
    </citation>
    <scope>NUCLEOTIDE SEQUENCE</scope>
    <source>
        <strain evidence="4">J2-29</strain>
    </source>
</reference>
<feature type="domain" description="D-isomer specific 2-hydroxyacid dehydrogenase NAD-binding" evidence="3">
    <location>
        <begin position="109"/>
        <end position="287"/>
    </location>
</feature>
<comment type="caution">
    <text evidence="4">The sequence shown here is derived from an EMBL/GenBank/DDBJ whole genome shotgun (WGS) entry which is preliminary data.</text>
</comment>
<keyword evidence="1" id="KW-0560">Oxidoreductase</keyword>
<evidence type="ECO:0000313" key="4">
    <source>
        <dbReference type="EMBL" id="MCY0092966.1"/>
    </source>
</evidence>
<accession>A0ABT3YAQ5</accession>
<dbReference type="CDD" id="cd12164">
    <property type="entry name" value="GDH_like_2"/>
    <property type="match status" value="1"/>
</dbReference>
<dbReference type="InterPro" id="IPR006140">
    <property type="entry name" value="D-isomer_DH_NAD-bd"/>
</dbReference>
<dbReference type="PANTHER" id="PTHR43333">
    <property type="entry name" value="2-HACID_DH_C DOMAIN-CONTAINING PROTEIN"/>
    <property type="match status" value="1"/>
</dbReference>
<dbReference type="Proteomes" id="UP001081283">
    <property type="component" value="Unassembled WGS sequence"/>
</dbReference>
<gene>
    <name evidence="4" type="ORF">OEG82_02770</name>
</gene>
<dbReference type="InterPro" id="IPR036291">
    <property type="entry name" value="NAD(P)-bd_dom_sf"/>
</dbReference>
<dbReference type="SUPFAM" id="SSF52283">
    <property type="entry name" value="Formate/glycerate dehydrogenase catalytic domain-like"/>
    <property type="match status" value="1"/>
</dbReference>
<dbReference type="SUPFAM" id="SSF51735">
    <property type="entry name" value="NAD(P)-binding Rossmann-fold domains"/>
    <property type="match status" value="1"/>
</dbReference>
<evidence type="ECO:0000259" key="3">
    <source>
        <dbReference type="Pfam" id="PF02826"/>
    </source>
</evidence>
<dbReference type="EMBL" id="JAOVZQ010000001">
    <property type="protein sequence ID" value="MCY0092966.1"/>
    <property type="molecule type" value="Genomic_DNA"/>
</dbReference>
<organism evidence="4 5">
    <name type="scientific">Hoeflea ulvae</name>
    <dbReference type="NCBI Taxonomy" id="2983764"/>
    <lineage>
        <taxon>Bacteria</taxon>
        <taxon>Pseudomonadati</taxon>
        <taxon>Pseudomonadota</taxon>
        <taxon>Alphaproteobacteria</taxon>
        <taxon>Hyphomicrobiales</taxon>
        <taxon>Rhizobiaceae</taxon>
        <taxon>Hoeflea</taxon>
    </lineage>
</organism>
<keyword evidence="5" id="KW-1185">Reference proteome</keyword>
<name>A0ABT3YAQ5_9HYPH</name>
<dbReference type="RefSeq" id="WP_267610948.1">
    <property type="nucleotide sequence ID" value="NZ_JAOVZQ010000001.1"/>
</dbReference>
<dbReference type="Pfam" id="PF02826">
    <property type="entry name" value="2-Hacid_dh_C"/>
    <property type="match status" value="1"/>
</dbReference>
<evidence type="ECO:0000313" key="5">
    <source>
        <dbReference type="Proteomes" id="UP001081283"/>
    </source>
</evidence>
<evidence type="ECO:0000256" key="1">
    <source>
        <dbReference type="ARBA" id="ARBA00023002"/>
    </source>
</evidence>
<proteinExistence type="predicted"/>
<keyword evidence="2" id="KW-0520">NAD</keyword>